<accession>A0AA52EHY8</accession>
<dbReference type="InterPro" id="IPR018666">
    <property type="entry name" value="DUF2125"/>
</dbReference>
<dbReference type="Pfam" id="PF09898">
    <property type="entry name" value="DUF2125"/>
    <property type="match status" value="1"/>
</dbReference>
<gene>
    <name evidence="1" type="ORF">QGN29_06245</name>
</gene>
<proteinExistence type="predicted"/>
<dbReference type="AlphaFoldDB" id="A0AA52EHY8"/>
<keyword evidence="2" id="KW-1185">Reference proteome</keyword>
<reference evidence="1" key="1">
    <citation type="submission" date="2023-04" db="EMBL/GenBank/DDBJ databases">
        <title>Complete genome sequence of Temperatibacter marinus.</title>
        <authorList>
            <person name="Rong J.-C."/>
            <person name="Yi M.-L."/>
            <person name="Zhao Q."/>
        </authorList>
    </citation>
    <scope>NUCLEOTIDE SEQUENCE</scope>
    <source>
        <strain evidence="1">NBRC 110045</strain>
    </source>
</reference>
<dbReference type="KEGG" id="tmk:QGN29_06245"/>
<name>A0AA52EHY8_9PROT</name>
<evidence type="ECO:0000313" key="2">
    <source>
        <dbReference type="Proteomes" id="UP001268683"/>
    </source>
</evidence>
<sequence>MKRFSPIILIILAMAIIYTGVRSTVITNAERSLRTAVRSLEDQGYTFRFDKLEQGGFPYRIALTFTDVSLTDTSNTIEGTADEIVLISHIWTPNHWLLNVKGLSLDLLDRGISLSDDFVAISHKVYDDGRTVIVADSQEAGDFILKRAPGLTQSMTAENWVFSTVLPAKRQASDNLYEATIADFRLQVAGGEIGDGKAPHEYIAGLEITGSLTGEGLTRWQEKQAVQWSSNGGLIDVKTFNILVGRKGPNQAALGTSGTLSVDAQTNLLGTFSVKAQNMSYWSKIFESSNLFPRRGSLAHIQSLPEKTEIGIMMQGGAVLIANRQVALTDRLFD</sequence>
<dbReference type="RefSeq" id="WP_310799837.1">
    <property type="nucleotide sequence ID" value="NZ_CP123872.1"/>
</dbReference>
<dbReference type="Proteomes" id="UP001268683">
    <property type="component" value="Chromosome"/>
</dbReference>
<evidence type="ECO:0000313" key="1">
    <source>
        <dbReference type="EMBL" id="WND03973.1"/>
    </source>
</evidence>
<dbReference type="EMBL" id="CP123872">
    <property type="protein sequence ID" value="WND03973.1"/>
    <property type="molecule type" value="Genomic_DNA"/>
</dbReference>
<protein>
    <submittedName>
        <fullName evidence="1">DUF2125 domain-containing protein</fullName>
    </submittedName>
</protein>
<organism evidence="1 2">
    <name type="scientific">Temperatibacter marinus</name>
    <dbReference type="NCBI Taxonomy" id="1456591"/>
    <lineage>
        <taxon>Bacteria</taxon>
        <taxon>Pseudomonadati</taxon>
        <taxon>Pseudomonadota</taxon>
        <taxon>Alphaproteobacteria</taxon>
        <taxon>Kordiimonadales</taxon>
        <taxon>Temperatibacteraceae</taxon>
        <taxon>Temperatibacter</taxon>
    </lineage>
</organism>